<dbReference type="GO" id="GO:0016705">
    <property type="term" value="F:oxidoreductase activity, acting on paired donors, with incorporation or reduction of molecular oxygen"/>
    <property type="evidence" value="ECO:0007669"/>
    <property type="project" value="InterPro"/>
</dbReference>
<keyword evidence="7 9" id="KW-0408">Iron</keyword>
<feature type="domain" description="Death" evidence="11">
    <location>
        <begin position="241"/>
        <end position="297"/>
    </location>
</feature>
<dbReference type="AlphaFoldDB" id="A0A0C3F1J7"/>
<dbReference type="PRINTS" id="PR00463">
    <property type="entry name" value="EP450I"/>
</dbReference>
<name>A0A0C3F1J7_PILCF</name>
<keyword evidence="13" id="KW-1185">Reference proteome</keyword>
<dbReference type="PROSITE" id="PS00086">
    <property type="entry name" value="CYTOCHROME_P450"/>
    <property type="match status" value="1"/>
</dbReference>
<comment type="cofactor">
    <cofactor evidence="1 9">
        <name>heme</name>
        <dbReference type="ChEBI" id="CHEBI:30413"/>
    </cofactor>
</comment>
<dbReference type="PANTHER" id="PTHR46300">
    <property type="entry name" value="P450, PUTATIVE (EUROFUNG)-RELATED-RELATED"/>
    <property type="match status" value="1"/>
</dbReference>
<reference evidence="13" key="2">
    <citation type="submission" date="2015-01" db="EMBL/GenBank/DDBJ databases">
        <title>Evolutionary Origins and Diversification of the Mycorrhizal Mutualists.</title>
        <authorList>
            <consortium name="DOE Joint Genome Institute"/>
            <consortium name="Mycorrhizal Genomics Consortium"/>
            <person name="Kohler A."/>
            <person name="Kuo A."/>
            <person name="Nagy L.G."/>
            <person name="Floudas D."/>
            <person name="Copeland A."/>
            <person name="Barry K.W."/>
            <person name="Cichocki N."/>
            <person name="Veneault-Fourrey C."/>
            <person name="LaButti K."/>
            <person name="Lindquist E.A."/>
            <person name="Lipzen A."/>
            <person name="Lundell T."/>
            <person name="Morin E."/>
            <person name="Murat C."/>
            <person name="Riley R."/>
            <person name="Ohm R."/>
            <person name="Sun H."/>
            <person name="Tunlid A."/>
            <person name="Henrissat B."/>
            <person name="Grigoriev I.V."/>
            <person name="Hibbett D.S."/>
            <person name="Martin F."/>
        </authorList>
    </citation>
    <scope>NUCLEOTIDE SEQUENCE [LARGE SCALE GENOMIC DNA]</scope>
    <source>
        <strain evidence="13">F 1598</strain>
    </source>
</reference>
<dbReference type="STRING" id="765440.A0A0C3F1J7"/>
<accession>A0A0C3F1J7</accession>
<evidence type="ECO:0000256" key="9">
    <source>
        <dbReference type="PIRSR" id="PIRSR602401-1"/>
    </source>
</evidence>
<keyword evidence="8 10" id="KW-0503">Monooxygenase</keyword>
<feature type="binding site" description="axial binding residue" evidence="9">
    <location>
        <position position="459"/>
    </location>
    <ligand>
        <name>heme</name>
        <dbReference type="ChEBI" id="CHEBI:30413"/>
    </ligand>
    <ligandPart>
        <name>Fe</name>
        <dbReference type="ChEBI" id="CHEBI:18248"/>
    </ligandPart>
</feature>
<dbReference type="PROSITE" id="PS50017">
    <property type="entry name" value="DEATH_DOMAIN"/>
    <property type="match status" value="1"/>
</dbReference>
<dbReference type="Proteomes" id="UP000054166">
    <property type="component" value="Unassembled WGS sequence"/>
</dbReference>
<dbReference type="CDD" id="cd11065">
    <property type="entry name" value="CYP64-like"/>
    <property type="match status" value="1"/>
</dbReference>
<dbReference type="GO" id="GO:0007165">
    <property type="term" value="P:signal transduction"/>
    <property type="evidence" value="ECO:0007669"/>
    <property type="project" value="InterPro"/>
</dbReference>
<dbReference type="PANTHER" id="PTHR46300:SF7">
    <property type="entry name" value="P450, PUTATIVE (EUROFUNG)-RELATED"/>
    <property type="match status" value="1"/>
</dbReference>
<keyword evidence="5 9" id="KW-0479">Metal-binding</keyword>
<evidence type="ECO:0000256" key="2">
    <source>
        <dbReference type="ARBA" id="ARBA00005179"/>
    </source>
</evidence>
<sequence>MDDLTLLTVFALGSCAVILLAQRLTTIQKAKRLPLPPGPKTTWLGGSQLPQTYHWLTYARWKDTFGDIIYIYAFGNPIIVLNTAEAANQLLDKRGDIYSSRPLRTMVGELMGWDWLFSGMPYGPWWRRHRTIFQKYFHINMSSDYHPGQILETHTMLRNLLVSPNNFNHHIRRTAAAIVLKIAYGHIVADEGDSYVALAEAAMRTSAHAGFFGTYLVDYIPILKYVPSWMPGASFKRKAREWRRLSREMLESQFEIVKQKMAKGTAVSCVATKELENWIDSDGDADQEELIKNISAIIYGGASAFITDAGSLLTFKFIAGADTTVSAIGSFFLAMVLYPDVQRKARDELDRVLGDNRLPSFADKSSLPYISCIVWECLRWNPVAPMGLAHYVTEDDEYNGYRIPKGSTVLPNIWAILHDEHTYPNPLEFHPERFEDQEKNRLAGVNEYPSAFGFGRRICPGRWLAYDSIWIVVASVLSVYKITAATDYKGTLILPSPEYTPGLISHPKPFKCRIFPRSEAAAALIRQTEA</sequence>
<evidence type="ECO:0000256" key="7">
    <source>
        <dbReference type="ARBA" id="ARBA00023004"/>
    </source>
</evidence>
<evidence type="ECO:0000256" key="4">
    <source>
        <dbReference type="ARBA" id="ARBA00022617"/>
    </source>
</evidence>
<evidence type="ECO:0000313" key="12">
    <source>
        <dbReference type="EMBL" id="KIM78610.1"/>
    </source>
</evidence>
<dbReference type="Gene3D" id="1.10.630.10">
    <property type="entry name" value="Cytochrome P450"/>
    <property type="match status" value="1"/>
</dbReference>
<gene>
    <name evidence="12" type="ORF">PILCRDRAFT_98340</name>
</gene>
<dbReference type="EMBL" id="KN833015">
    <property type="protein sequence ID" value="KIM78610.1"/>
    <property type="molecule type" value="Genomic_DNA"/>
</dbReference>
<evidence type="ECO:0000256" key="10">
    <source>
        <dbReference type="RuleBase" id="RU000461"/>
    </source>
</evidence>
<protein>
    <recommendedName>
        <fullName evidence="11">Death domain-containing protein</fullName>
    </recommendedName>
</protein>
<keyword evidence="6 10" id="KW-0560">Oxidoreductase</keyword>
<dbReference type="GO" id="GO:0020037">
    <property type="term" value="F:heme binding"/>
    <property type="evidence" value="ECO:0007669"/>
    <property type="project" value="InterPro"/>
</dbReference>
<dbReference type="GO" id="GO:0004497">
    <property type="term" value="F:monooxygenase activity"/>
    <property type="evidence" value="ECO:0007669"/>
    <property type="project" value="UniProtKB-KW"/>
</dbReference>
<comment type="pathway">
    <text evidence="2">Secondary metabolite biosynthesis.</text>
</comment>
<dbReference type="HOGENOM" id="CLU_001570_2_3_1"/>
<dbReference type="InterPro" id="IPR001128">
    <property type="entry name" value="Cyt_P450"/>
</dbReference>
<comment type="similarity">
    <text evidence="3 10">Belongs to the cytochrome P450 family.</text>
</comment>
<dbReference type="InParanoid" id="A0A0C3F1J7"/>
<dbReference type="SUPFAM" id="SSF48264">
    <property type="entry name" value="Cytochrome P450"/>
    <property type="match status" value="1"/>
</dbReference>
<evidence type="ECO:0000256" key="5">
    <source>
        <dbReference type="ARBA" id="ARBA00022723"/>
    </source>
</evidence>
<dbReference type="Pfam" id="PF00067">
    <property type="entry name" value="p450"/>
    <property type="match status" value="1"/>
</dbReference>
<reference evidence="12 13" key="1">
    <citation type="submission" date="2014-04" db="EMBL/GenBank/DDBJ databases">
        <authorList>
            <consortium name="DOE Joint Genome Institute"/>
            <person name="Kuo A."/>
            <person name="Tarkka M."/>
            <person name="Buscot F."/>
            <person name="Kohler A."/>
            <person name="Nagy L.G."/>
            <person name="Floudas D."/>
            <person name="Copeland A."/>
            <person name="Barry K.W."/>
            <person name="Cichocki N."/>
            <person name="Veneault-Fourrey C."/>
            <person name="LaButti K."/>
            <person name="Lindquist E.A."/>
            <person name="Lipzen A."/>
            <person name="Lundell T."/>
            <person name="Morin E."/>
            <person name="Murat C."/>
            <person name="Sun H."/>
            <person name="Tunlid A."/>
            <person name="Henrissat B."/>
            <person name="Grigoriev I.V."/>
            <person name="Hibbett D.S."/>
            <person name="Martin F."/>
            <person name="Nordberg H.P."/>
            <person name="Cantor M.N."/>
            <person name="Hua S.X."/>
        </authorList>
    </citation>
    <scope>NUCLEOTIDE SEQUENCE [LARGE SCALE GENOMIC DNA]</scope>
    <source>
        <strain evidence="12 13">F 1598</strain>
    </source>
</reference>
<evidence type="ECO:0000256" key="3">
    <source>
        <dbReference type="ARBA" id="ARBA00010617"/>
    </source>
</evidence>
<dbReference type="InterPro" id="IPR036396">
    <property type="entry name" value="Cyt_P450_sf"/>
</dbReference>
<dbReference type="InterPro" id="IPR017972">
    <property type="entry name" value="Cyt_P450_CS"/>
</dbReference>
<dbReference type="OrthoDB" id="2789670at2759"/>
<evidence type="ECO:0000256" key="6">
    <source>
        <dbReference type="ARBA" id="ARBA00023002"/>
    </source>
</evidence>
<evidence type="ECO:0000256" key="1">
    <source>
        <dbReference type="ARBA" id="ARBA00001971"/>
    </source>
</evidence>
<dbReference type="InterPro" id="IPR002401">
    <property type="entry name" value="Cyt_P450_E_grp-I"/>
</dbReference>
<evidence type="ECO:0000313" key="13">
    <source>
        <dbReference type="Proteomes" id="UP000054166"/>
    </source>
</evidence>
<dbReference type="InterPro" id="IPR050364">
    <property type="entry name" value="Cytochrome_P450_fung"/>
</dbReference>
<organism evidence="12 13">
    <name type="scientific">Piloderma croceum (strain F 1598)</name>
    <dbReference type="NCBI Taxonomy" id="765440"/>
    <lineage>
        <taxon>Eukaryota</taxon>
        <taxon>Fungi</taxon>
        <taxon>Dikarya</taxon>
        <taxon>Basidiomycota</taxon>
        <taxon>Agaricomycotina</taxon>
        <taxon>Agaricomycetes</taxon>
        <taxon>Agaricomycetidae</taxon>
        <taxon>Atheliales</taxon>
        <taxon>Atheliaceae</taxon>
        <taxon>Piloderma</taxon>
    </lineage>
</organism>
<dbReference type="InterPro" id="IPR000488">
    <property type="entry name" value="Death_dom"/>
</dbReference>
<evidence type="ECO:0000259" key="11">
    <source>
        <dbReference type="PROSITE" id="PS50017"/>
    </source>
</evidence>
<dbReference type="GO" id="GO:0005506">
    <property type="term" value="F:iron ion binding"/>
    <property type="evidence" value="ECO:0007669"/>
    <property type="project" value="InterPro"/>
</dbReference>
<keyword evidence="4 9" id="KW-0349">Heme</keyword>
<proteinExistence type="inferred from homology"/>
<evidence type="ECO:0000256" key="8">
    <source>
        <dbReference type="ARBA" id="ARBA00023033"/>
    </source>
</evidence>